<keyword evidence="2" id="KW-0378">Hydrolase</keyword>
<dbReference type="SMART" id="SM00608">
    <property type="entry name" value="ACR"/>
    <property type="match status" value="1"/>
</dbReference>
<dbReference type="InterPro" id="IPR024079">
    <property type="entry name" value="MetalloPept_cat_dom_sf"/>
</dbReference>
<organism evidence="7 8">
    <name type="scientific">Mya arenaria</name>
    <name type="common">Soft-shell clam</name>
    <dbReference type="NCBI Taxonomy" id="6604"/>
    <lineage>
        <taxon>Eukaryota</taxon>
        <taxon>Metazoa</taxon>
        <taxon>Spiralia</taxon>
        <taxon>Lophotrochozoa</taxon>
        <taxon>Mollusca</taxon>
        <taxon>Bivalvia</taxon>
        <taxon>Autobranchia</taxon>
        <taxon>Heteroconchia</taxon>
        <taxon>Euheterodonta</taxon>
        <taxon>Imparidentia</taxon>
        <taxon>Neoheterodontei</taxon>
        <taxon>Myida</taxon>
        <taxon>Myoidea</taxon>
        <taxon>Myidae</taxon>
        <taxon>Mya</taxon>
    </lineage>
</organism>
<dbReference type="EMBL" id="CP111027">
    <property type="protein sequence ID" value="WAR29021.1"/>
    <property type="molecule type" value="Genomic_DNA"/>
</dbReference>
<accession>A0ABY7GCU1</accession>
<protein>
    <recommendedName>
        <fullName evidence="6">ADAM cysteine-rich domain-containing protein</fullName>
    </recommendedName>
</protein>
<reference evidence="7" key="1">
    <citation type="submission" date="2022-11" db="EMBL/GenBank/DDBJ databases">
        <title>Centuries of genome instability and evolution in soft-shell clam transmissible cancer (bioRxiv).</title>
        <authorList>
            <person name="Hart S.F.M."/>
            <person name="Yonemitsu M.A."/>
            <person name="Giersch R.M."/>
            <person name="Beal B.F."/>
            <person name="Arriagada G."/>
            <person name="Davis B.W."/>
            <person name="Ostrander E.A."/>
            <person name="Goff S.P."/>
            <person name="Metzger M.J."/>
        </authorList>
    </citation>
    <scope>NUCLEOTIDE SEQUENCE</scope>
    <source>
        <strain evidence="7">MELC-2E11</strain>
        <tissue evidence="7">Siphon/mantle</tissue>
    </source>
</reference>
<evidence type="ECO:0000313" key="8">
    <source>
        <dbReference type="Proteomes" id="UP001164746"/>
    </source>
</evidence>
<dbReference type="Gene3D" id="3.40.1620.60">
    <property type="match status" value="1"/>
</dbReference>
<keyword evidence="4" id="KW-1015">Disulfide bond</keyword>
<evidence type="ECO:0000256" key="5">
    <source>
        <dbReference type="ARBA" id="ARBA00023180"/>
    </source>
</evidence>
<evidence type="ECO:0000256" key="2">
    <source>
        <dbReference type="ARBA" id="ARBA00022801"/>
    </source>
</evidence>
<proteinExistence type="predicted"/>
<dbReference type="Proteomes" id="UP001164746">
    <property type="component" value="Chromosome 16"/>
</dbReference>
<keyword evidence="5" id="KW-0325">Glycoprotein</keyword>
<gene>
    <name evidence="7" type="ORF">MAR_002589</name>
</gene>
<dbReference type="Pfam" id="PF17771">
    <property type="entry name" value="ADAMTS_CR_2"/>
    <property type="match status" value="1"/>
</dbReference>
<dbReference type="InterPro" id="IPR006586">
    <property type="entry name" value="ADAM_Cys-rich"/>
</dbReference>
<evidence type="ECO:0000259" key="6">
    <source>
        <dbReference type="SMART" id="SM00608"/>
    </source>
</evidence>
<feature type="domain" description="ADAM cysteine-rich" evidence="6">
    <location>
        <begin position="110"/>
        <end position="192"/>
    </location>
</feature>
<evidence type="ECO:0000256" key="1">
    <source>
        <dbReference type="ARBA" id="ARBA00022723"/>
    </source>
</evidence>
<keyword evidence="1" id="KW-0479">Metal-binding</keyword>
<keyword evidence="8" id="KW-1185">Reference proteome</keyword>
<keyword evidence="3" id="KW-0862">Zinc</keyword>
<sequence length="334" mass="38253">MQLPSDYEMGRLVNNTFQSLRGTNTFLEYNKMAKNLFAQHDGTVDGIGDRCSSADMYVMGTPRSMSSDDARNIHQFSFSSCSIDYFTAYIKTLNTGENCLATRTANYDTSDLNPYLGDLAGQVYTPDQQCEYMLGASSYLSRIAYQSNYSGICSRMNCVVPDTNGSYYYKLAWDGTTCGDGKMCSGGSCVRSSRAPAVAAEACMFGNNPGIVTYETVTCNELLAFPNTSYKCYQSNCLNDCCETCEQIRLKNVNIIDCKNNNFNTQFNCTNYNYNYTNYDNTNYNYTNYDYTNYNYTNYDNTNYNYTNYNYTNYNYTNYDYNFTNYNFKIFNYH</sequence>
<name>A0ABY7GCU1_MYAAR</name>
<evidence type="ECO:0000256" key="4">
    <source>
        <dbReference type="ARBA" id="ARBA00023157"/>
    </source>
</evidence>
<dbReference type="Gene3D" id="3.40.390.10">
    <property type="entry name" value="Collagenase (Catalytic Domain)"/>
    <property type="match status" value="1"/>
</dbReference>
<evidence type="ECO:0000256" key="3">
    <source>
        <dbReference type="ARBA" id="ARBA00022833"/>
    </source>
</evidence>
<evidence type="ECO:0000313" key="7">
    <source>
        <dbReference type="EMBL" id="WAR29021.1"/>
    </source>
</evidence>
<dbReference type="InterPro" id="IPR041645">
    <property type="entry name" value="ADAMTS_CR_2"/>
</dbReference>